<proteinExistence type="inferred from homology"/>
<comment type="caution">
    <text evidence="10">The sequence shown here is derived from an EMBL/GenBank/DDBJ whole genome shotgun (WGS) entry which is preliminary data.</text>
</comment>
<evidence type="ECO:0000256" key="1">
    <source>
        <dbReference type="ARBA" id="ARBA00005049"/>
    </source>
</evidence>
<feature type="non-terminal residue" evidence="10">
    <location>
        <position position="285"/>
    </location>
</feature>
<dbReference type="PANTHER" id="PTHR43463:SF1">
    <property type="entry name" value="NICOTINATE-NUCLEOTIDE--DIMETHYLBENZIMIDAZOLE PHOSPHORIBOSYLTRANSFERASE"/>
    <property type="match status" value="1"/>
</dbReference>
<comment type="catalytic activity">
    <reaction evidence="9">
        <text>5,6-dimethylbenzimidazole + nicotinate beta-D-ribonucleotide = alpha-ribazole 5'-phosphate + nicotinate + H(+)</text>
        <dbReference type="Rhea" id="RHEA:11196"/>
        <dbReference type="ChEBI" id="CHEBI:15378"/>
        <dbReference type="ChEBI" id="CHEBI:15890"/>
        <dbReference type="ChEBI" id="CHEBI:32544"/>
        <dbReference type="ChEBI" id="CHEBI:57502"/>
        <dbReference type="ChEBI" id="CHEBI:57918"/>
        <dbReference type="EC" id="2.4.2.21"/>
    </reaction>
</comment>
<evidence type="ECO:0000256" key="4">
    <source>
        <dbReference type="ARBA" id="ARBA00015486"/>
    </source>
</evidence>
<dbReference type="InterPro" id="IPR036087">
    <property type="entry name" value="Nict_dMeBzImd_PRibTrfase_sf"/>
</dbReference>
<reference evidence="10" key="1">
    <citation type="journal article" date="2021" name="PeerJ">
        <title>Extensive microbial diversity within the chicken gut microbiome revealed by metagenomics and culture.</title>
        <authorList>
            <person name="Gilroy R."/>
            <person name="Ravi A."/>
            <person name="Getino M."/>
            <person name="Pursley I."/>
            <person name="Horton D.L."/>
            <person name="Alikhan N.F."/>
            <person name="Baker D."/>
            <person name="Gharbi K."/>
            <person name="Hall N."/>
            <person name="Watson M."/>
            <person name="Adriaenssens E.M."/>
            <person name="Foster-Nyarko E."/>
            <person name="Jarju S."/>
            <person name="Secka A."/>
            <person name="Antonio M."/>
            <person name="Oren A."/>
            <person name="Chaudhuri R.R."/>
            <person name="La Ragione R."/>
            <person name="Hildebrand F."/>
            <person name="Pallen M.J."/>
        </authorList>
    </citation>
    <scope>NUCLEOTIDE SEQUENCE</scope>
    <source>
        <strain evidence="10">CHK196-3914</strain>
    </source>
</reference>
<dbReference type="InterPro" id="IPR023195">
    <property type="entry name" value="Nict_dMeBzImd_PRibTrfase_N"/>
</dbReference>
<keyword evidence="6 10" id="KW-0328">Glycosyltransferase</keyword>
<dbReference type="AlphaFoldDB" id="A0A9D2G9W7"/>
<organism evidence="10 11">
    <name type="scientific">Candidatus Mediterraneibacter stercoravium</name>
    <dbReference type="NCBI Taxonomy" id="2838685"/>
    <lineage>
        <taxon>Bacteria</taxon>
        <taxon>Bacillati</taxon>
        <taxon>Bacillota</taxon>
        <taxon>Clostridia</taxon>
        <taxon>Lachnospirales</taxon>
        <taxon>Lachnospiraceae</taxon>
        <taxon>Mediterraneibacter</taxon>
    </lineage>
</organism>
<evidence type="ECO:0000256" key="3">
    <source>
        <dbReference type="ARBA" id="ARBA00011991"/>
    </source>
</evidence>
<dbReference type="EMBL" id="DXAY01000260">
    <property type="protein sequence ID" value="HIZ75784.1"/>
    <property type="molecule type" value="Genomic_DNA"/>
</dbReference>
<accession>A0A9D2G9W7</accession>
<evidence type="ECO:0000256" key="9">
    <source>
        <dbReference type="ARBA" id="ARBA00047340"/>
    </source>
</evidence>
<evidence type="ECO:0000256" key="6">
    <source>
        <dbReference type="ARBA" id="ARBA00022676"/>
    </source>
</evidence>
<evidence type="ECO:0000313" key="10">
    <source>
        <dbReference type="EMBL" id="HIZ75784.1"/>
    </source>
</evidence>
<evidence type="ECO:0000256" key="8">
    <source>
        <dbReference type="ARBA" id="ARBA00030686"/>
    </source>
</evidence>
<comment type="similarity">
    <text evidence="2">Belongs to the CobT family.</text>
</comment>
<dbReference type="GO" id="GO:0008939">
    <property type="term" value="F:nicotinate-nucleotide-dimethylbenzimidazole phosphoribosyltransferase activity"/>
    <property type="evidence" value="ECO:0007669"/>
    <property type="project" value="UniProtKB-EC"/>
</dbReference>
<evidence type="ECO:0000256" key="2">
    <source>
        <dbReference type="ARBA" id="ARBA00007110"/>
    </source>
</evidence>
<dbReference type="Gene3D" id="3.40.50.10210">
    <property type="match status" value="1"/>
</dbReference>
<dbReference type="Gene3D" id="1.10.1610.10">
    <property type="match status" value="1"/>
</dbReference>
<dbReference type="Pfam" id="PF02277">
    <property type="entry name" value="DBI_PRT"/>
    <property type="match status" value="1"/>
</dbReference>
<dbReference type="CDD" id="cd02439">
    <property type="entry name" value="DMB-PRT_CobT"/>
    <property type="match status" value="1"/>
</dbReference>
<dbReference type="PANTHER" id="PTHR43463">
    <property type="entry name" value="NICOTINATE-NUCLEOTIDE--DIMETHYLBENZIMIDAZOLE PHOSPHORIBOSYLTRANSFERASE"/>
    <property type="match status" value="1"/>
</dbReference>
<sequence>MAAEEKLREALKRIVPADAGSMEKAKQRWKSVGKPLFSLGKLEDAVIQIAGIKGKPVYSLDRKGLVIMCADNGVAAEGVTQTGQEVTAIVAENFTKKKTSVCLMAEVAGVDLFPVDIGMATDVPAVTRPEYKVAYGTKDMMKGPAMTREQAAQAVLNGIRIVKELADKGYDILATGEMGIGNTTTSSAVVSVLLEKDVEAVTGRGAGLSAEGLRRKVQVIREAIRLNEPDRKDALDVLAKVGGFDIAGLAGVFLGGALCHIPVMIDGFISSAAALCAVRMAPECR</sequence>
<evidence type="ECO:0000313" key="11">
    <source>
        <dbReference type="Proteomes" id="UP000824116"/>
    </source>
</evidence>
<evidence type="ECO:0000256" key="5">
    <source>
        <dbReference type="ARBA" id="ARBA00022573"/>
    </source>
</evidence>
<dbReference type="Proteomes" id="UP000824116">
    <property type="component" value="Unassembled WGS sequence"/>
</dbReference>
<dbReference type="GO" id="GO:0009236">
    <property type="term" value="P:cobalamin biosynthetic process"/>
    <property type="evidence" value="ECO:0007669"/>
    <property type="project" value="UniProtKB-KW"/>
</dbReference>
<protein>
    <recommendedName>
        <fullName evidence="4">Nicotinate-nucleotide--dimethylbenzimidazole phosphoribosyltransferase</fullName>
        <ecNumber evidence="3">2.4.2.21</ecNumber>
    </recommendedName>
    <alternativeName>
        <fullName evidence="8">N(1)-alpha-phosphoribosyltransferase</fullName>
    </alternativeName>
</protein>
<name>A0A9D2G9W7_9FIRM</name>
<dbReference type="SUPFAM" id="SSF52733">
    <property type="entry name" value="Nicotinate mononucleotide:5,6-dimethylbenzimidazole phosphoribosyltransferase (CobT)"/>
    <property type="match status" value="1"/>
</dbReference>
<keyword evidence="5" id="KW-0169">Cobalamin biosynthesis</keyword>
<keyword evidence="7" id="KW-0808">Transferase</keyword>
<reference evidence="10" key="2">
    <citation type="submission" date="2021-04" db="EMBL/GenBank/DDBJ databases">
        <authorList>
            <person name="Gilroy R."/>
        </authorList>
    </citation>
    <scope>NUCLEOTIDE SEQUENCE</scope>
    <source>
        <strain evidence="10">CHK196-3914</strain>
    </source>
</reference>
<dbReference type="EC" id="2.4.2.21" evidence="3"/>
<comment type="pathway">
    <text evidence="1">Nucleoside biosynthesis; alpha-ribazole biosynthesis; alpha-ribazole from 5,6-dimethylbenzimidazole: step 1/2.</text>
</comment>
<gene>
    <name evidence="10" type="ORF">H9723_11185</name>
</gene>
<evidence type="ECO:0000256" key="7">
    <source>
        <dbReference type="ARBA" id="ARBA00022679"/>
    </source>
</evidence>
<dbReference type="InterPro" id="IPR003200">
    <property type="entry name" value="Nict_dMeBzImd_PRibTrfase"/>
</dbReference>